<comment type="similarity">
    <text evidence="8">Belongs to the G-protein coupled receptor 1 family.</text>
</comment>
<evidence type="ECO:0000256" key="8">
    <source>
        <dbReference type="RuleBase" id="RU000688"/>
    </source>
</evidence>
<keyword evidence="11" id="KW-1185">Reference proteome</keyword>
<name>A0A915CY94_9BILA</name>
<keyword evidence="6 8" id="KW-0675">Receptor</keyword>
<evidence type="ECO:0000259" key="10">
    <source>
        <dbReference type="PROSITE" id="PS50262"/>
    </source>
</evidence>
<dbReference type="InterPro" id="IPR000276">
    <property type="entry name" value="GPCR_Rhodpsn"/>
</dbReference>
<dbReference type="GO" id="GO:0005886">
    <property type="term" value="C:plasma membrane"/>
    <property type="evidence" value="ECO:0007669"/>
    <property type="project" value="TreeGrafter"/>
</dbReference>
<dbReference type="PROSITE" id="PS50262">
    <property type="entry name" value="G_PROTEIN_RECEP_F1_2"/>
    <property type="match status" value="1"/>
</dbReference>
<organism evidence="11 12">
    <name type="scientific">Ditylenchus dipsaci</name>
    <dbReference type="NCBI Taxonomy" id="166011"/>
    <lineage>
        <taxon>Eukaryota</taxon>
        <taxon>Metazoa</taxon>
        <taxon>Ecdysozoa</taxon>
        <taxon>Nematoda</taxon>
        <taxon>Chromadorea</taxon>
        <taxon>Rhabditida</taxon>
        <taxon>Tylenchina</taxon>
        <taxon>Tylenchomorpha</taxon>
        <taxon>Sphaerularioidea</taxon>
        <taxon>Anguinidae</taxon>
        <taxon>Anguininae</taxon>
        <taxon>Ditylenchus</taxon>
    </lineage>
</organism>
<dbReference type="PROSITE" id="PS00237">
    <property type="entry name" value="G_PROTEIN_RECEP_F1_1"/>
    <property type="match status" value="1"/>
</dbReference>
<protein>
    <submittedName>
        <fullName evidence="12">G-protein coupled receptors family 1 profile domain-containing protein</fullName>
    </submittedName>
</protein>
<evidence type="ECO:0000256" key="3">
    <source>
        <dbReference type="ARBA" id="ARBA00022989"/>
    </source>
</evidence>
<evidence type="ECO:0000256" key="5">
    <source>
        <dbReference type="ARBA" id="ARBA00023136"/>
    </source>
</evidence>
<dbReference type="Proteomes" id="UP000887574">
    <property type="component" value="Unplaced"/>
</dbReference>
<feature type="transmembrane region" description="Helical" evidence="9">
    <location>
        <begin position="94"/>
        <end position="119"/>
    </location>
</feature>
<feature type="transmembrane region" description="Helical" evidence="9">
    <location>
        <begin position="58"/>
        <end position="82"/>
    </location>
</feature>
<dbReference type="InterPro" id="IPR017452">
    <property type="entry name" value="GPCR_Rhodpsn_7TM"/>
</dbReference>
<dbReference type="GO" id="GO:0042923">
    <property type="term" value="F:neuropeptide binding"/>
    <property type="evidence" value="ECO:0007669"/>
    <property type="project" value="TreeGrafter"/>
</dbReference>
<dbReference type="GO" id="GO:0043005">
    <property type="term" value="C:neuron projection"/>
    <property type="evidence" value="ECO:0007669"/>
    <property type="project" value="TreeGrafter"/>
</dbReference>
<feature type="transmembrane region" description="Helical" evidence="9">
    <location>
        <begin position="244"/>
        <end position="266"/>
    </location>
</feature>
<evidence type="ECO:0000256" key="1">
    <source>
        <dbReference type="ARBA" id="ARBA00004141"/>
    </source>
</evidence>
<evidence type="ECO:0000256" key="7">
    <source>
        <dbReference type="ARBA" id="ARBA00023224"/>
    </source>
</evidence>
<dbReference type="Pfam" id="PF00001">
    <property type="entry name" value="7tm_1"/>
    <property type="match status" value="1"/>
</dbReference>
<dbReference type="PRINTS" id="PR00237">
    <property type="entry name" value="GPCRRHODOPSN"/>
</dbReference>
<feature type="transmembrane region" description="Helical" evidence="9">
    <location>
        <begin position="157"/>
        <end position="178"/>
    </location>
</feature>
<keyword evidence="7 8" id="KW-0807">Transducer</keyword>
<evidence type="ECO:0000313" key="11">
    <source>
        <dbReference type="Proteomes" id="UP000887574"/>
    </source>
</evidence>
<comment type="subcellular location">
    <subcellularLocation>
        <location evidence="1">Membrane</location>
        <topology evidence="1">Multi-pass membrane protein</topology>
    </subcellularLocation>
</comment>
<dbReference type="PANTHER" id="PTHR24235:SF29">
    <property type="entry name" value="GH23382P"/>
    <property type="match status" value="1"/>
</dbReference>
<keyword evidence="3 9" id="KW-1133">Transmembrane helix</keyword>
<proteinExistence type="inferred from homology"/>
<dbReference type="GO" id="GO:0008188">
    <property type="term" value="F:neuropeptide receptor activity"/>
    <property type="evidence" value="ECO:0007669"/>
    <property type="project" value="TreeGrafter"/>
</dbReference>
<feature type="transmembrane region" description="Helical" evidence="9">
    <location>
        <begin position="125"/>
        <end position="145"/>
    </location>
</feature>
<reference evidence="12" key="1">
    <citation type="submission" date="2022-11" db="UniProtKB">
        <authorList>
            <consortium name="WormBaseParasite"/>
        </authorList>
    </citation>
    <scope>IDENTIFICATION</scope>
</reference>
<feature type="domain" description="G-protein coupled receptors family 1 profile" evidence="10">
    <location>
        <begin position="74"/>
        <end position="301"/>
    </location>
</feature>
<evidence type="ECO:0000256" key="2">
    <source>
        <dbReference type="ARBA" id="ARBA00022692"/>
    </source>
</evidence>
<keyword evidence="5 9" id="KW-0472">Membrane</keyword>
<sequence length="355" mass="40550">MDDQVPSVSAVGPRSVERIQRYSVELWPNLLWRNHSAHECIPIQAQIPEKVDLLEFQMIFSILYLFVWSCALLGNLSVIYVVSLKQVKMSSVRSVFICSLAISDVLMSLTSVPTAVSIFTRDWGGSVFVSSFTLTAIAVDRYILIRKPASETISFKRAILIVMLMWTVGYSFALPVGIFSSVEVYPPWCGHFCDEFWPDGNEFGVSRLRKTYGMLVSLFNLECPQLSHLCAIGELAGKNRSNRMMLTMVVGLVLAWLPMNLINLWRDFDNIEEKTSEWYSLVFALCHATGMTSAVWNPVIYSWFNPQFKETLRSSLKRRKSQAAIRCDSIHRTSTRKRLTPRPVPSICLRRQLIW</sequence>
<dbReference type="SUPFAM" id="SSF81321">
    <property type="entry name" value="Family A G protein-coupled receptor-like"/>
    <property type="match status" value="1"/>
</dbReference>
<accession>A0A915CY94</accession>
<evidence type="ECO:0000256" key="9">
    <source>
        <dbReference type="SAM" id="Phobius"/>
    </source>
</evidence>
<keyword evidence="4 8" id="KW-0297">G-protein coupled receptor</keyword>
<dbReference type="AlphaFoldDB" id="A0A915CY94"/>
<dbReference type="WBParaSite" id="jg13567">
    <property type="protein sequence ID" value="jg13567"/>
    <property type="gene ID" value="jg13567"/>
</dbReference>
<evidence type="ECO:0000256" key="4">
    <source>
        <dbReference type="ARBA" id="ARBA00023040"/>
    </source>
</evidence>
<dbReference type="Gene3D" id="1.20.1070.10">
    <property type="entry name" value="Rhodopsin 7-helix transmembrane proteins"/>
    <property type="match status" value="1"/>
</dbReference>
<feature type="transmembrane region" description="Helical" evidence="9">
    <location>
        <begin position="278"/>
        <end position="304"/>
    </location>
</feature>
<evidence type="ECO:0000256" key="6">
    <source>
        <dbReference type="ARBA" id="ARBA00023170"/>
    </source>
</evidence>
<keyword evidence="2 8" id="KW-0812">Transmembrane</keyword>
<dbReference type="PANTHER" id="PTHR24235">
    <property type="entry name" value="NEUROPEPTIDE Y RECEPTOR"/>
    <property type="match status" value="1"/>
</dbReference>
<evidence type="ECO:0000313" key="12">
    <source>
        <dbReference type="WBParaSite" id="jg13567"/>
    </source>
</evidence>